<dbReference type="InterPro" id="IPR045269">
    <property type="entry name" value="Atg1-like"/>
</dbReference>
<dbReference type="KEGG" id="uam:UABAM_06328"/>
<feature type="binding site" evidence="5">
    <location>
        <position position="73"/>
    </location>
    <ligand>
        <name>ATP</name>
        <dbReference type="ChEBI" id="CHEBI:30616"/>
    </ligand>
</feature>
<dbReference type="InterPro" id="IPR008271">
    <property type="entry name" value="Ser/Thr_kinase_AS"/>
</dbReference>
<reference evidence="7 8" key="1">
    <citation type="submission" date="2019-08" db="EMBL/GenBank/DDBJ databases">
        <title>Complete genome sequence of Candidatus Uab amorphum.</title>
        <authorList>
            <person name="Shiratori T."/>
            <person name="Suzuki S."/>
            <person name="Kakizawa Y."/>
            <person name="Ishida K."/>
        </authorList>
    </citation>
    <scope>NUCLEOTIDE SEQUENCE [LARGE SCALE GENOMIC DNA]</scope>
    <source>
        <strain evidence="7 8">SRT547</strain>
    </source>
</reference>
<evidence type="ECO:0000256" key="4">
    <source>
        <dbReference type="ARBA" id="ARBA00022840"/>
    </source>
</evidence>
<proteinExistence type="predicted"/>
<dbReference type="Pfam" id="PF00069">
    <property type="entry name" value="Pkinase"/>
    <property type="match status" value="1"/>
</dbReference>
<dbReference type="GO" id="GO:0042594">
    <property type="term" value="P:response to starvation"/>
    <property type="evidence" value="ECO:0007669"/>
    <property type="project" value="TreeGrafter"/>
</dbReference>
<dbReference type="SUPFAM" id="SSF56112">
    <property type="entry name" value="Protein kinase-like (PK-like)"/>
    <property type="match status" value="1"/>
</dbReference>
<dbReference type="SMART" id="SM00220">
    <property type="entry name" value="S_TKc"/>
    <property type="match status" value="1"/>
</dbReference>
<keyword evidence="4 5" id="KW-0067">ATP-binding</keyword>
<keyword evidence="8" id="KW-1185">Reference proteome</keyword>
<dbReference type="InterPro" id="IPR000719">
    <property type="entry name" value="Prot_kinase_dom"/>
</dbReference>
<keyword evidence="2 5" id="KW-0547">Nucleotide-binding</keyword>
<evidence type="ECO:0000256" key="2">
    <source>
        <dbReference type="ARBA" id="ARBA00022741"/>
    </source>
</evidence>
<dbReference type="Proteomes" id="UP000326354">
    <property type="component" value="Chromosome"/>
</dbReference>
<dbReference type="GO" id="GO:0004674">
    <property type="term" value="F:protein serine/threonine kinase activity"/>
    <property type="evidence" value="ECO:0007669"/>
    <property type="project" value="InterPro"/>
</dbReference>
<dbReference type="GO" id="GO:0005524">
    <property type="term" value="F:ATP binding"/>
    <property type="evidence" value="ECO:0007669"/>
    <property type="project" value="UniProtKB-UniRule"/>
</dbReference>
<keyword evidence="1" id="KW-0808">Transferase</keyword>
<dbReference type="Gene3D" id="1.10.510.10">
    <property type="entry name" value="Transferase(Phosphotransferase) domain 1"/>
    <property type="match status" value="1"/>
</dbReference>
<dbReference type="PROSITE" id="PS00108">
    <property type="entry name" value="PROTEIN_KINASE_ST"/>
    <property type="match status" value="1"/>
</dbReference>
<gene>
    <name evidence="7" type="ORF">UABAM_06328</name>
</gene>
<dbReference type="RefSeq" id="WP_173013681.1">
    <property type="nucleotide sequence ID" value="NZ_JAZFBD010000008.1"/>
</dbReference>
<feature type="domain" description="Protein kinase" evidence="6">
    <location>
        <begin position="45"/>
        <end position="306"/>
    </location>
</feature>
<name>A0A5S9ITL2_UABAM</name>
<protein>
    <submittedName>
        <fullName evidence="7">Protein kinase</fullName>
    </submittedName>
</protein>
<dbReference type="EMBL" id="AP019860">
    <property type="protein sequence ID" value="BBM87913.1"/>
    <property type="molecule type" value="Genomic_DNA"/>
</dbReference>
<dbReference type="AlphaFoldDB" id="A0A5S9ITL2"/>
<keyword evidence="3 7" id="KW-0418">Kinase</keyword>
<dbReference type="InterPro" id="IPR011009">
    <property type="entry name" value="Kinase-like_dom_sf"/>
</dbReference>
<evidence type="ECO:0000256" key="1">
    <source>
        <dbReference type="ARBA" id="ARBA00022679"/>
    </source>
</evidence>
<evidence type="ECO:0000313" key="8">
    <source>
        <dbReference type="Proteomes" id="UP000326354"/>
    </source>
</evidence>
<accession>A0A5S9ITL2</accession>
<dbReference type="GO" id="GO:0034045">
    <property type="term" value="C:phagophore assembly site membrane"/>
    <property type="evidence" value="ECO:0007669"/>
    <property type="project" value="TreeGrafter"/>
</dbReference>
<dbReference type="PROSITE" id="PS00107">
    <property type="entry name" value="PROTEIN_KINASE_ATP"/>
    <property type="match status" value="1"/>
</dbReference>
<dbReference type="PANTHER" id="PTHR24348:SF22">
    <property type="entry name" value="NON-SPECIFIC SERINE_THREONINE PROTEIN KINASE"/>
    <property type="match status" value="1"/>
</dbReference>
<evidence type="ECO:0000256" key="3">
    <source>
        <dbReference type="ARBA" id="ARBA00022777"/>
    </source>
</evidence>
<evidence type="ECO:0000313" key="7">
    <source>
        <dbReference type="EMBL" id="BBM87913.1"/>
    </source>
</evidence>
<evidence type="ECO:0000256" key="5">
    <source>
        <dbReference type="PROSITE-ProRule" id="PRU10141"/>
    </source>
</evidence>
<dbReference type="CDD" id="cd14014">
    <property type="entry name" value="STKc_PknB_like"/>
    <property type="match status" value="1"/>
</dbReference>
<dbReference type="GO" id="GO:0005776">
    <property type="term" value="C:autophagosome"/>
    <property type="evidence" value="ECO:0007669"/>
    <property type="project" value="TreeGrafter"/>
</dbReference>
<dbReference type="GO" id="GO:0005829">
    <property type="term" value="C:cytosol"/>
    <property type="evidence" value="ECO:0007669"/>
    <property type="project" value="TreeGrafter"/>
</dbReference>
<sequence length="306" mass="34656">MHSSYFEKKCDCEHTIEIEMSQNTDFLCINCKVCGGNYLFKISQYIVNSMLGSGGSGQVYLATDHNGKQVALKTLAHPTQANLKHFERECSMQQKLQHKNIIQLLDQGNHGDLYYLVMEYFPGQTFDEIITERGYLTPREAIKIILSVLSGLAYADKLNMVHRDIKPENIYITDDGQVKILDMGLAKIVDETYGLTDAEAIKGSPYFMSPEQLAATKTADIRADIYSVGATLYNALCGVEPFSGHKTILQVAIAKKENKYQSLKDYDIEISPELIRIVEKSMALIDSRYQNPQEMMQDLYDLYKNL</sequence>
<organism evidence="7 8">
    <name type="scientific">Uabimicrobium amorphum</name>
    <dbReference type="NCBI Taxonomy" id="2596890"/>
    <lineage>
        <taxon>Bacteria</taxon>
        <taxon>Pseudomonadati</taxon>
        <taxon>Planctomycetota</taxon>
        <taxon>Candidatus Uabimicrobiia</taxon>
        <taxon>Candidatus Uabimicrobiales</taxon>
        <taxon>Candidatus Uabimicrobiaceae</taxon>
        <taxon>Candidatus Uabimicrobium</taxon>
    </lineage>
</organism>
<dbReference type="PANTHER" id="PTHR24348">
    <property type="entry name" value="SERINE/THREONINE-PROTEIN KINASE UNC-51-RELATED"/>
    <property type="match status" value="1"/>
</dbReference>
<dbReference type="InterPro" id="IPR017441">
    <property type="entry name" value="Protein_kinase_ATP_BS"/>
</dbReference>
<evidence type="ECO:0000259" key="6">
    <source>
        <dbReference type="PROSITE" id="PS50011"/>
    </source>
</evidence>
<dbReference type="PROSITE" id="PS50011">
    <property type="entry name" value="PROTEIN_KINASE_DOM"/>
    <property type="match status" value="1"/>
</dbReference>